<evidence type="ECO:0000256" key="2">
    <source>
        <dbReference type="ARBA" id="ARBA00021975"/>
    </source>
</evidence>
<evidence type="ECO:0000256" key="4">
    <source>
        <dbReference type="ARBA" id="ARBA00023204"/>
    </source>
</evidence>
<feature type="region of interest" description="Disordered" evidence="6">
    <location>
        <begin position="383"/>
        <end position="432"/>
    </location>
</feature>
<keyword evidence="3 5" id="KW-0227">DNA damage</keyword>
<protein>
    <recommendedName>
        <fullName evidence="2 5">DNA mismatch repair protein MutL</fullName>
    </recommendedName>
</protein>
<dbReference type="GO" id="GO:0005524">
    <property type="term" value="F:ATP binding"/>
    <property type="evidence" value="ECO:0007669"/>
    <property type="project" value="InterPro"/>
</dbReference>
<evidence type="ECO:0000259" key="7">
    <source>
        <dbReference type="SMART" id="SM00853"/>
    </source>
</evidence>
<dbReference type="FunFam" id="3.30.565.10:FF:000003">
    <property type="entry name" value="DNA mismatch repair endonuclease MutL"/>
    <property type="match status" value="1"/>
</dbReference>
<dbReference type="Proteomes" id="UP000534294">
    <property type="component" value="Unassembled WGS sequence"/>
</dbReference>
<dbReference type="SUPFAM" id="SSF118116">
    <property type="entry name" value="DNA mismatch repair protein MutL"/>
    <property type="match status" value="1"/>
</dbReference>
<dbReference type="Gene3D" id="3.30.230.10">
    <property type="match status" value="1"/>
</dbReference>
<dbReference type="InterPro" id="IPR014721">
    <property type="entry name" value="Ribsml_uS5_D2-typ_fold_subgr"/>
</dbReference>
<proteinExistence type="inferred from homology"/>
<gene>
    <name evidence="5" type="primary">mutL</name>
    <name evidence="9" type="ORF">HNQ64_004740</name>
</gene>
<feature type="domain" description="DNA mismatch repair protein S5" evidence="8">
    <location>
        <begin position="209"/>
        <end position="328"/>
    </location>
</feature>
<dbReference type="InterPro" id="IPR014790">
    <property type="entry name" value="MutL_C"/>
</dbReference>
<evidence type="ECO:0000313" key="10">
    <source>
        <dbReference type="Proteomes" id="UP000534294"/>
    </source>
</evidence>
<accession>A0A7W7YQE7</accession>
<dbReference type="GO" id="GO:0030983">
    <property type="term" value="F:mismatched DNA binding"/>
    <property type="evidence" value="ECO:0007669"/>
    <property type="project" value="InterPro"/>
</dbReference>
<comment type="function">
    <text evidence="5">This protein is involved in the repair of mismatches in DNA. It is required for dam-dependent methyl-directed DNA mismatch repair. May act as a 'molecular matchmaker', a protein that promotes the formation of a stable complex between two or more DNA-binding proteins in an ATP-dependent manner without itself being part of a final effector complex.</text>
</comment>
<dbReference type="Pfam" id="PF08676">
    <property type="entry name" value="MutL_C"/>
    <property type="match status" value="1"/>
</dbReference>
<dbReference type="CDD" id="cd16926">
    <property type="entry name" value="HATPase_MutL-MLH-PMS-like"/>
    <property type="match status" value="1"/>
</dbReference>
<dbReference type="GO" id="GO:0016887">
    <property type="term" value="F:ATP hydrolysis activity"/>
    <property type="evidence" value="ECO:0007669"/>
    <property type="project" value="InterPro"/>
</dbReference>
<name>A0A7W7YQE7_9BACT</name>
<dbReference type="InterPro" id="IPR002099">
    <property type="entry name" value="MutL/Mlh/PMS"/>
</dbReference>
<dbReference type="Gene3D" id="3.30.565.10">
    <property type="entry name" value="Histidine kinase-like ATPase, C-terminal domain"/>
    <property type="match status" value="1"/>
</dbReference>
<keyword evidence="10" id="KW-1185">Reference proteome</keyword>
<organism evidence="9 10">
    <name type="scientific">Prosthecobacter dejongeii</name>
    <dbReference type="NCBI Taxonomy" id="48465"/>
    <lineage>
        <taxon>Bacteria</taxon>
        <taxon>Pseudomonadati</taxon>
        <taxon>Verrucomicrobiota</taxon>
        <taxon>Verrucomicrobiia</taxon>
        <taxon>Verrucomicrobiales</taxon>
        <taxon>Verrucomicrobiaceae</taxon>
        <taxon>Prosthecobacter</taxon>
    </lineage>
</organism>
<dbReference type="InterPro" id="IPR038973">
    <property type="entry name" value="MutL/Mlh/Pms-like"/>
</dbReference>
<dbReference type="GO" id="GO:0006298">
    <property type="term" value="P:mismatch repair"/>
    <property type="evidence" value="ECO:0007669"/>
    <property type="project" value="UniProtKB-UniRule"/>
</dbReference>
<dbReference type="InterPro" id="IPR036890">
    <property type="entry name" value="HATPase_C_sf"/>
</dbReference>
<evidence type="ECO:0000256" key="6">
    <source>
        <dbReference type="SAM" id="MobiDB-lite"/>
    </source>
</evidence>
<feature type="domain" description="MutL C-terminal dimerisation" evidence="7">
    <location>
        <begin position="440"/>
        <end position="583"/>
    </location>
</feature>
<dbReference type="PROSITE" id="PS50007">
    <property type="entry name" value="PIPLC_X_DOMAIN"/>
    <property type="match status" value="1"/>
</dbReference>
<dbReference type="SUPFAM" id="SSF55874">
    <property type="entry name" value="ATPase domain of HSP90 chaperone/DNA topoisomerase II/histidine kinase"/>
    <property type="match status" value="1"/>
</dbReference>
<dbReference type="CDD" id="cd00782">
    <property type="entry name" value="MutL_Trans"/>
    <property type="match status" value="1"/>
</dbReference>
<dbReference type="PANTHER" id="PTHR10073:SF12">
    <property type="entry name" value="DNA MISMATCH REPAIR PROTEIN MLH1"/>
    <property type="match status" value="1"/>
</dbReference>
<evidence type="ECO:0000259" key="8">
    <source>
        <dbReference type="SMART" id="SM01340"/>
    </source>
</evidence>
<comment type="caution">
    <text evidence="9">The sequence shown here is derived from an EMBL/GenBank/DDBJ whole genome shotgun (WGS) entry which is preliminary data.</text>
</comment>
<dbReference type="GO" id="GO:0032300">
    <property type="term" value="C:mismatch repair complex"/>
    <property type="evidence" value="ECO:0007669"/>
    <property type="project" value="InterPro"/>
</dbReference>
<keyword evidence="4 5" id="KW-0234">DNA repair</keyword>
<dbReference type="InterPro" id="IPR037198">
    <property type="entry name" value="MutL_C_sf"/>
</dbReference>
<dbReference type="InterPro" id="IPR042120">
    <property type="entry name" value="MutL_C_dimsub"/>
</dbReference>
<dbReference type="Pfam" id="PF13589">
    <property type="entry name" value="HATPase_c_3"/>
    <property type="match status" value="1"/>
</dbReference>
<dbReference type="Pfam" id="PF01119">
    <property type="entry name" value="DNA_mis_repair"/>
    <property type="match status" value="1"/>
</dbReference>
<feature type="compositionally biased region" description="Polar residues" evidence="6">
    <location>
        <begin position="400"/>
        <end position="409"/>
    </location>
</feature>
<dbReference type="AlphaFoldDB" id="A0A7W7YQE7"/>
<dbReference type="InterPro" id="IPR020568">
    <property type="entry name" value="Ribosomal_Su5_D2-typ_SF"/>
</dbReference>
<dbReference type="PROSITE" id="PS00058">
    <property type="entry name" value="DNA_MISMATCH_REPAIR_1"/>
    <property type="match status" value="1"/>
</dbReference>
<dbReference type="InterPro" id="IPR042121">
    <property type="entry name" value="MutL_C_regsub"/>
</dbReference>
<dbReference type="RefSeq" id="WP_184213035.1">
    <property type="nucleotide sequence ID" value="NZ_JACHIF010000013.1"/>
</dbReference>
<dbReference type="SMART" id="SM01340">
    <property type="entry name" value="DNA_mis_repair"/>
    <property type="match status" value="1"/>
</dbReference>
<dbReference type="InterPro" id="IPR014762">
    <property type="entry name" value="DNA_mismatch_repair_CS"/>
</dbReference>
<dbReference type="PANTHER" id="PTHR10073">
    <property type="entry name" value="DNA MISMATCH REPAIR PROTEIN MLH, PMS, MUTL"/>
    <property type="match status" value="1"/>
</dbReference>
<dbReference type="GO" id="GO:0140664">
    <property type="term" value="F:ATP-dependent DNA damage sensor activity"/>
    <property type="evidence" value="ECO:0007669"/>
    <property type="project" value="InterPro"/>
</dbReference>
<evidence type="ECO:0000256" key="5">
    <source>
        <dbReference type="HAMAP-Rule" id="MF_00149"/>
    </source>
</evidence>
<dbReference type="Gene3D" id="3.30.1540.20">
    <property type="entry name" value="MutL, C-terminal domain, dimerisation subdomain"/>
    <property type="match status" value="1"/>
</dbReference>
<dbReference type="SUPFAM" id="SSF54211">
    <property type="entry name" value="Ribosomal protein S5 domain 2-like"/>
    <property type="match status" value="1"/>
</dbReference>
<dbReference type="Gene3D" id="3.30.1370.100">
    <property type="entry name" value="MutL, C-terminal domain, regulatory subdomain"/>
    <property type="match status" value="1"/>
</dbReference>
<dbReference type="HAMAP" id="MF_00149">
    <property type="entry name" value="DNA_mis_repair"/>
    <property type="match status" value="1"/>
</dbReference>
<sequence>MSKIRILSDSLASQVAAGEVVERPAAVIRELVENSLDAGARHITVEVQRGGTALIRITDDGCGMDREDAMLCMERHATSKIRTKEDLAAIRTFGFRGEALPSIASVSRFRLATREREALSGTEIEIMGGKLSAVKDHGGNHGTVIEVRSLFFNVPARRKFLRTEATEYSHIEQQFRLHAIANPQTAFTLIRDGAVTFHLPGTADMMDRIRGLAGEELVTRLIKLPEVEHLGVGVSGYIGGPGLSRSNRQQQITFLNGRPIESPAINYGLKEGFHNALMKGQYPVTFLFLEMEAQSFDINVHPAKKEVRFHDGFAVREAVARAVKRALETGSKLPTGHVPSLPRLPVAETANVQSELVIPAPSGARAAVSPRAASFLTPSPVISAPRSSVATSPSPPEVTQPASAESASSVEKIPSVAPVRQPEYEEEEDPAKKQMPHFRIIGVLHKLYVLMESTEGLVLMDQHAAHERVNFEKMRKAMEQGGVPSQRLLMPLTLQTSPRDADVLMRNLEALSRLGIEAEPFGPNTFKIEALPTFLKTDDPLAWLDQVIEELQSLSSKSSSLRLGEDMIATTVCRHSVKANDRLALPEIQALLDDLFACEMPYCCPHGRPTLIQMSLNELERKFGRQAP</sequence>
<dbReference type="SMART" id="SM00853">
    <property type="entry name" value="MutL_C"/>
    <property type="match status" value="1"/>
</dbReference>
<dbReference type="InterPro" id="IPR020667">
    <property type="entry name" value="DNA_mismatch_repair_MutL"/>
</dbReference>
<dbReference type="InterPro" id="IPR013507">
    <property type="entry name" value="DNA_mismatch_S5_2-like"/>
</dbReference>
<evidence type="ECO:0000313" key="9">
    <source>
        <dbReference type="EMBL" id="MBB5040456.1"/>
    </source>
</evidence>
<evidence type="ECO:0000256" key="1">
    <source>
        <dbReference type="ARBA" id="ARBA00006082"/>
    </source>
</evidence>
<reference evidence="9 10" key="1">
    <citation type="submission" date="2020-08" db="EMBL/GenBank/DDBJ databases">
        <title>Genomic Encyclopedia of Type Strains, Phase IV (KMG-IV): sequencing the most valuable type-strain genomes for metagenomic binning, comparative biology and taxonomic classification.</title>
        <authorList>
            <person name="Goeker M."/>
        </authorList>
    </citation>
    <scope>NUCLEOTIDE SEQUENCE [LARGE SCALE GENOMIC DNA]</scope>
    <source>
        <strain evidence="9 10">DSM 12251</strain>
    </source>
</reference>
<dbReference type="EMBL" id="JACHIF010000013">
    <property type="protein sequence ID" value="MBB5040456.1"/>
    <property type="molecule type" value="Genomic_DNA"/>
</dbReference>
<comment type="similarity">
    <text evidence="1 5">Belongs to the DNA mismatch repair MutL/HexB family.</text>
</comment>
<dbReference type="NCBIfam" id="TIGR00585">
    <property type="entry name" value="mutl"/>
    <property type="match status" value="1"/>
</dbReference>
<evidence type="ECO:0000256" key="3">
    <source>
        <dbReference type="ARBA" id="ARBA00022763"/>
    </source>
</evidence>